<comment type="caution">
    <text evidence="4">The sequence shown here is derived from an EMBL/GenBank/DDBJ whole genome shotgun (WGS) entry which is preliminary data.</text>
</comment>
<dbReference type="Gene3D" id="1.25.40.10">
    <property type="entry name" value="Tetratricopeptide repeat domain"/>
    <property type="match status" value="1"/>
</dbReference>
<accession>A0A1R3GMD7</accession>
<dbReference type="InterPro" id="IPR050667">
    <property type="entry name" value="PPR-containing_protein"/>
</dbReference>
<evidence type="ECO:0008006" key="6">
    <source>
        <dbReference type="Google" id="ProtNLM"/>
    </source>
</evidence>
<dbReference type="PANTHER" id="PTHR47939">
    <property type="entry name" value="MEMBRANE-ASSOCIATED SALT-INDUCIBLE PROTEIN-LIKE"/>
    <property type="match status" value="1"/>
</dbReference>
<dbReference type="Pfam" id="PF13041">
    <property type="entry name" value="PPR_2"/>
    <property type="match status" value="1"/>
</dbReference>
<keyword evidence="5" id="KW-1185">Reference proteome</keyword>
<evidence type="ECO:0000256" key="2">
    <source>
        <dbReference type="ARBA" id="ARBA00022737"/>
    </source>
</evidence>
<evidence type="ECO:0000256" key="1">
    <source>
        <dbReference type="ARBA" id="ARBA00007626"/>
    </source>
</evidence>
<dbReference type="PROSITE" id="PS51375">
    <property type="entry name" value="PPR"/>
    <property type="match status" value="1"/>
</dbReference>
<comment type="similarity">
    <text evidence="1">Belongs to the PPR family. P subfamily.</text>
</comment>
<dbReference type="Proteomes" id="UP000188268">
    <property type="component" value="Unassembled WGS sequence"/>
</dbReference>
<dbReference type="AlphaFoldDB" id="A0A1R3GMD7"/>
<keyword evidence="2" id="KW-0677">Repeat</keyword>
<dbReference type="Pfam" id="PF01535">
    <property type="entry name" value="PPR"/>
    <property type="match status" value="1"/>
</dbReference>
<dbReference type="Gramene" id="OMO59253">
    <property type="protein sequence ID" value="OMO59253"/>
    <property type="gene ID" value="CCACVL1_24970"/>
</dbReference>
<reference evidence="4 5" key="1">
    <citation type="submission" date="2013-09" db="EMBL/GenBank/DDBJ databases">
        <title>Corchorus capsularis genome sequencing.</title>
        <authorList>
            <person name="Alam M."/>
            <person name="Haque M.S."/>
            <person name="Islam M.S."/>
            <person name="Emdad E.M."/>
            <person name="Islam M.M."/>
            <person name="Ahmed B."/>
            <person name="Halim A."/>
            <person name="Hossen Q.M.M."/>
            <person name="Hossain M.Z."/>
            <person name="Ahmed R."/>
            <person name="Khan M.M."/>
            <person name="Islam R."/>
            <person name="Rashid M.M."/>
            <person name="Khan S.A."/>
            <person name="Rahman M.S."/>
            <person name="Alam M."/>
        </authorList>
    </citation>
    <scope>NUCLEOTIDE SEQUENCE [LARGE SCALE GENOMIC DNA]</scope>
    <source>
        <strain evidence="5">cv. CVL-1</strain>
        <tissue evidence="4">Whole seedling</tissue>
    </source>
</reference>
<protein>
    <recommendedName>
        <fullName evidence="6">Pentatricopeptide repeat-containing protein</fullName>
    </recommendedName>
</protein>
<proteinExistence type="inferred from homology"/>
<dbReference type="InterPro" id="IPR002885">
    <property type="entry name" value="PPR_rpt"/>
</dbReference>
<feature type="repeat" description="PPR" evidence="3">
    <location>
        <begin position="9"/>
        <end position="43"/>
    </location>
</feature>
<gene>
    <name evidence="4" type="ORF">CCACVL1_24970</name>
</gene>
<sequence>MEHKRIEADLVTYKALICCMCRRGKIREAESLMEEMLKSGTRPDAQICRALMQCYCKQLDVDKAESLLKFFAQEFQIFDTESYNFLVGTLTEDGDFTRKNPKRDMGF</sequence>
<name>A0A1R3GMD7_COCAP</name>
<evidence type="ECO:0000313" key="4">
    <source>
        <dbReference type="EMBL" id="OMO59253.1"/>
    </source>
</evidence>
<dbReference type="InterPro" id="IPR011990">
    <property type="entry name" value="TPR-like_helical_dom_sf"/>
</dbReference>
<dbReference type="OrthoDB" id="185373at2759"/>
<dbReference type="NCBIfam" id="TIGR00756">
    <property type="entry name" value="PPR"/>
    <property type="match status" value="1"/>
</dbReference>
<dbReference type="STRING" id="210143.A0A1R3GMD7"/>
<evidence type="ECO:0000313" key="5">
    <source>
        <dbReference type="Proteomes" id="UP000188268"/>
    </source>
</evidence>
<dbReference type="PANTHER" id="PTHR47939:SF13">
    <property type="entry name" value="OS03G0201400 PROTEIN"/>
    <property type="match status" value="1"/>
</dbReference>
<evidence type="ECO:0000256" key="3">
    <source>
        <dbReference type="PROSITE-ProRule" id="PRU00708"/>
    </source>
</evidence>
<dbReference type="EMBL" id="AWWV01014003">
    <property type="protein sequence ID" value="OMO59253.1"/>
    <property type="molecule type" value="Genomic_DNA"/>
</dbReference>
<organism evidence="4 5">
    <name type="scientific">Corchorus capsularis</name>
    <name type="common">Jute</name>
    <dbReference type="NCBI Taxonomy" id="210143"/>
    <lineage>
        <taxon>Eukaryota</taxon>
        <taxon>Viridiplantae</taxon>
        <taxon>Streptophyta</taxon>
        <taxon>Embryophyta</taxon>
        <taxon>Tracheophyta</taxon>
        <taxon>Spermatophyta</taxon>
        <taxon>Magnoliopsida</taxon>
        <taxon>eudicotyledons</taxon>
        <taxon>Gunneridae</taxon>
        <taxon>Pentapetalae</taxon>
        <taxon>rosids</taxon>
        <taxon>malvids</taxon>
        <taxon>Malvales</taxon>
        <taxon>Malvaceae</taxon>
        <taxon>Grewioideae</taxon>
        <taxon>Apeibeae</taxon>
        <taxon>Corchorus</taxon>
    </lineage>
</organism>